<evidence type="ECO:0000313" key="3">
    <source>
        <dbReference type="Proteomes" id="UP001177212"/>
    </source>
</evidence>
<dbReference type="EMBL" id="JAUYVT010000004">
    <property type="protein sequence ID" value="MDP2564311.1"/>
    <property type="molecule type" value="Genomic_DNA"/>
</dbReference>
<proteinExistence type="predicted"/>
<gene>
    <name evidence="2" type="ORF">Q8W34_06675</name>
</gene>
<sequence>MKKNEIVSSLALFVTGTLWVVLIVILVSKFYTKSSTVYSVDVARVMASYTSVVSAAASNDLDSQVALVQASKSIKAAIRSLVGDSPVHVSASLVSGDFVDITDEVVLSLGLKPVSAEHIKPYSVEFLPNIPKEVAEFDPNKIRALYDDIYNAEAEKIKAQEAEVKLKEKVERIIP</sequence>
<comment type="caution">
    <text evidence="2">The sequence shown here is derived from an EMBL/GenBank/DDBJ whole genome shotgun (WGS) entry which is preliminary data.</text>
</comment>
<accession>A0ABT9FC38</accession>
<feature type="transmembrane region" description="Helical" evidence="1">
    <location>
        <begin position="6"/>
        <end position="27"/>
    </location>
</feature>
<dbReference type="Proteomes" id="UP001177212">
    <property type="component" value="Unassembled WGS sequence"/>
</dbReference>
<keyword evidence="1" id="KW-0812">Transmembrane</keyword>
<keyword evidence="1" id="KW-1133">Transmembrane helix</keyword>
<name>A0ABT9FC38_9GAMM</name>
<dbReference type="RefSeq" id="WP_305471592.1">
    <property type="nucleotide sequence ID" value="NZ_JAUYVT010000004.1"/>
</dbReference>
<evidence type="ECO:0000256" key="1">
    <source>
        <dbReference type="SAM" id="Phobius"/>
    </source>
</evidence>
<keyword evidence="1" id="KW-0472">Membrane</keyword>
<organism evidence="2 3">
    <name type="scientific">Pseudoalteromonas marina</name>
    <dbReference type="NCBI Taxonomy" id="267375"/>
    <lineage>
        <taxon>Bacteria</taxon>
        <taxon>Pseudomonadati</taxon>
        <taxon>Pseudomonadota</taxon>
        <taxon>Gammaproteobacteria</taxon>
        <taxon>Alteromonadales</taxon>
        <taxon>Pseudoalteromonadaceae</taxon>
        <taxon>Pseudoalteromonas</taxon>
    </lineage>
</organism>
<protein>
    <submittedName>
        <fullName evidence="2">Uncharacterized protein</fullName>
    </submittedName>
</protein>
<evidence type="ECO:0000313" key="2">
    <source>
        <dbReference type="EMBL" id="MDP2564311.1"/>
    </source>
</evidence>
<keyword evidence="3" id="KW-1185">Reference proteome</keyword>
<reference evidence="2" key="1">
    <citation type="submission" date="2023-07" db="EMBL/GenBank/DDBJ databases">
        <title>Genome content predicts the carbon catabolic preferences of heterotrophic bacteria.</title>
        <authorList>
            <person name="Gralka M."/>
        </authorList>
    </citation>
    <scope>NUCLEOTIDE SEQUENCE</scope>
    <source>
        <strain evidence="2">4G09</strain>
    </source>
</reference>